<accession>A0ABY4LZZ7</accession>
<protein>
    <submittedName>
        <fullName evidence="1">Uncharacterized protein</fullName>
    </submittedName>
</protein>
<name>A0ABY4LZZ7_9ACTN</name>
<gene>
    <name evidence="1" type="ORF">K9S39_01685</name>
</gene>
<reference evidence="1" key="1">
    <citation type="submission" date="2021-10" db="EMBL/GenBank/DDBJ databases">
        <title>Streptomyces nigrumlapis sp.nov.,an antimicrobial producing actinobacterium isolated from Black Gobi rocks.</title>
        <authorList>
            <person name="Wen Y."/>
            <person name="Zhang W."/>
            <person name="Liu X.G."/>
        </authorList>
    </citation>
    <scope>NUCLEOTIDE SEQUENCE</scope>
    <source>
        <strain evidence="1">ST13-2-2</strain>
    </source>
</reference>
<organism evidence="1 2">
    <name type="scientific">Streptomyces halobius</name>
    <dbReference type="NCBI Taxonomy" id="2879846"/>
    <lineage>
        <taxon>Bacteria</taxon>
        <taxon>Bacillati</taxon>
        <taxon>Actinomycetota</taxon>
        <taxon>Actinomycetes</taxon>
        <taxon>Kitasatosporales</taxon>
        <taxon>Streptomycetaceae</taxon>
        <taxon>Streptomyces</taxon>
    </lineage>
</organism>
<keyword evidence="2" id="KW-1185">Reference proteome</keyword>
<sequence length="85" mass="9335">MAREVKTWATLRLRVEKTTATGTRPATVPGVLADLALEPQSGALPEIRGTRTHMFLQEGDHPFSGRQQLCQDRITILVPDGSIQP</sequence>
<dbReference type="RefSeq" id="WP_248861534.1">
    <property type="nucleotide sequence ID" value="NZ_CP086322.1"/>
</dbReference>
<dbReference type="Proteomes" id="UP000830115">
    <property type="component" value="Chromosome"/>
</dbReference>
<proteinExistence type="predicted"/>
<evidence type="ECO:0000313" key="2">
    <source>
        <dbReference type="Proteomes" id="UP000830115"/>
    </source>
</evidence>
<dbReference type="EMBL" id="CP086322">
    <property type="protein sequence ID" value="UQA90767.1"/>
    <property type="molecule type" value="Genomic_DNA"/>
</dbReference>
<evidence type="ECO:0000313" key="1">
    <source>
        <dbReference type="EMBL" id="UQA90767.1"/>
    </source>
</evidence>